<dbReference type="GO" id="GO:0016787">
    <property type="term" value="F:hydrolase activity"/>
    <property type="evidence" value="ECO:0007669"/>
    <property type="project" value="UniProtKB-KW"/>
</dbReference>
<sequence length="399" mass="48021">MIDQTKIPFPRNKHPLKYNTNTFQYCPEKEPKPPDTFGSSRRTKKYCVWHATQMKHCRWRRYDETKMGGKYTKPPLPINQTKLYICNPCYYLWTKYNLFLKKRKIEQKEKKKKKVITKPKKNTFIFKTVPQSKKINTTNLDQFEQKRKESSMISKKKQIVQCVETEIENKKIHIEPEEDKAEAVEIEQIEQIEKEKEKETSNKKEKETGNEIEIEIVKEKEKEKEKETSKKKEKETGNEIEIEKEIEIVKEKEPPKKKRKKKEDPDYIDQEECYSDEEQVNTLNIRKNLLKLNEAYLKNHENIKAYGKISPYKRKQYTLFLKLFFFSSINFANSFFSFLFQFQDFMIIKFSHSIPQNSNIMSFHLGLRLKFINLPEDLFSDLIQNVKEKSLQYSPIWIK</sequence>
<organism evidence="3 4">
    <name type="scientific">Anaeramoeba flamelloides</name>
    <dbReference type="NCBI Taxonomy" id="1746091"/>
    <lineage>
        <taxon>Eukaryota</taxon>
        <taxon>Metamonada</taxon>
        <taxon>Anaeramoebidae</taxon>
        <taxon>Anaeramoeba</taxon>
    </lineage>
</organism>
<evidence type="ECO:0000256" key="2">
    <source>
        <dbReference type="SAM" id="Phobius"/>
    </source>
</evidence>
<evidence type="ECO:0000313" key="3">
    <source>
        <dbReference type="EMBL" id="KAJ6254628.1"/>
    </source>
</evidence>
<keyword evidence="2" id="KW-1133">Transmembrane helix</keyword>
<reference evidence="3" key="1">
    <citation type="submission" date="2022-08" db="EMBL/GenBank/DDBJ databases">
        <title>Novel sulfate-reducing endosymbionts in the free-living metamonad Anaeramoeba.</title>
        <authorList>
            <person name="Jerlstrom-Hultqvist J."/>
            <person name="Cepicka I."/>
            <person name="Gallot-Lavallee L."/>
            <person name="Salas-Leiva D."/>
            <person name="Curtis B.A."/>
            <person name="Zahonova K."/>
            <person name="Pipaliya S."/>
            <person name="Dacks J."/>
            <person name="Roger A.J."/>
        </authorList>
    </citation>
    <scope>NUCLEOTIDE SEQUENCE</scope>
    <source>
        <strain evidence="3">Schooner1</strain>
    </source>
</reference>
<keyword evidence="2" id="KW-0472">Membrane</keyword>
<evidence type="ECO:0000313" key="4">
    <source>
        <dbReference type="Proteomes" id="UP001150062"/>
    </source>
</evidence>
<name>A0ABQ8ZCL6_9EUKA</name>
<dbReference type="Proteomes" id="UP001150062">
    <property type="component" value="Unassembled WGS sequence"/>
</dbReference>
<feature type="region of interest" description="Disordered" evidence="1">
    <location>
        <begin position="191"/>
        <end position="210"/>
    </location>
</feature>
<keyword evidence="2" id="KW-0812">Transmembrane</keyword>
<evidence type="ECO:0000256" key="1">
    <source>
        <dbReference type="SAM" id="MobiDB-lite"/>
    </source>
</evidence>
<proteinExistence type="predicted"/>
<gene>
    <name evidence="3" type="ORF">M0813_12230</name>
</gene>
<keyword evidence="4" id="KW-1185">Reference proteome</keyword>
<comment type="caution">
    <text evidence="3">The sequence shown here is derived from an EMBL/GenBank/DDBJ whole genome shotgun (WGS) entry which is preliminary data.</text>
</comment>
<keyword evidence="3" id="KW-0378">Hydrolase</keyword>
<feature type="transmembrane region" description="Helical" evidence="2">
    <location>
        <begin position="319"/>
        <end position="340"/>
    </location>
</feature>
<dbReference type="EMBL" id="JAOAOG010000018">
    <property type="protein sequence ID" value="KAJ6254628.1"/>
    <property type="molecule type" value="Genomic_DNA"/>
</dbReference>
<accession>A0ABQ8ZCL6</accession>
<protein>
    <submittedName>
        <fullName evidence="3">Ubiquitin carboxyl-terminal hydrolase 36</fullName>
    </submittedName>
</protein>